<feature type="compositionally biased region" description="Basic residues" evidence="1">
    <location>
        <begin position="1"/>
        <end position="15"/>
    </location>
</feature>
<evidence type="ECO:0000313" key="3">
    <source>
        <dbReference type="EMBL" id="KAI7835252.1"/>
    </source>
</evidence>
<keyword evidence="4" id="KW-1185">Reference proteome</keyword>
<protein>
    <recommendedName>
        <fullName evidence="2">Retrovirus-related Pol polyprotein from transposon TNT 1-94-like beta-barrel domain-containing protein</fullName>
    </recommendedName>
</protein>
<dbReference type="EMBL" id="JADXDR010000404">
    <property type="protein sequence ID" value="KAI7835252.1"/>
    <property type="molecule type" value="Genomic_DNA"/>
</dbReference>
<feature type="non-terminal residue" evidence="3">
    <location>
        <position position="211"/>
    </location>
</feature>
<feature type="region of interest" description="Disordered" evidence="1">
    <location>
        <begin position="1"/>
        <end position="21"/>
    </location>
</feature>
<reference evidence="3" key="1">
    <citation type="submission" date="2020-11" db="EMBL/GenBank/DDBJ databases">
        <title>Chlorella ohadii genome sequencing and assembly.</title>
        <authorList>
            <person name="Murik O."/>
            <person name="Treves H."/>
            <person name="Kedem I."/>
            <person name="Shotland Y."/>
            <person name="Kaplan A."/>
        </authorList>
    </citation>
    <scope>NUCLEOTIDE SEQUENCE</scope>
    <source>
        <strain evidence="3">1</strain>
    </source>
</reference>
<evidence type="ECO:0000256" key="1">
    <source>
        <dbReference type="SAM" id="MobiDB-lite"/>
    </source>
</evidence>
<dbReference type="Proteomes" id="UP001205105">
    <property type="component" value="Unassembled WGS sequence"/>
</dbReference>
<accession>A0AAD5H0T9</accession>
<comment type="caution">
    <text evidence="3">The sequence shown here is derived from an EMBL/GenBank/DDBJ whole genome shotgun (WGS) entry which is preliminary data.</text>
</comment>
<evidence type="ECO:0000313" key="4">
    <source>
        <dbReference type="Proteomes" id="UP001205105"/>
    </source>
</evidence>
<dbReference type="Pfam" id="PF22936">
    <property type="entry name" value="Pol_BBD"/>
    <property type="match status" value="1"/>
</dbReference>
<sequence>MRARTGTHAPPHRNANRPSSSQFSAIAFTATAGPFTTLATPAAAYTAPVTANHAAAPAVGAPTGPSTATSRWIVDTGATKHITADASLLSNLRAPDGTTVTFGNAIPAAVGDAYIKLSSGTVIKLTDVLHVPTAADNLLSVAHASKSGATFPFDAATCRIAMGPEIIAMLPAADHNIYYPSGSPLAAPNLAHAATPTDPNLWHRRLGHLGL</sequence>
<organism evidence="3 4">
    <name type="scientific">Chlorella ohadii</name>
    <dbReference type="NCBI Taxonomy" id="2649997"/>
    <lineage>
        <taxon>Eukaryota</taxon>
        <taxon>Viridiplantae</taxon>
        <taxon>Chlorophyta</taxon>
        <taxon>core chlorophytes</taxon>
        <taxon>Trebouxiophyceae</taxon>
        <taxon>Chlorellales</taxon>
        <taxon>Chlorellaceae</taxon>
        <taxon>Chlorella clade</taxon>
        <taxon>Chlorella</taxon>
    </lineage>
</organism>
<gene>
    <name evidence="3" type="ORF">COHA_010846</name>
</gene>
<dbReference type="AlphaFoldDB" id="A0AAD5H0T9"/>
<evidence type="ECO:0000259" key="2">
    <source>
        <dbReference type="Pfam" id="PF22936"/>
    </source>
</evidence>
<feature type="domain" description="Retrovirus-related Pol polyprotein from transposon TNT 1-94-like beta-barrel" evidence="2">
    <location>
        <begin position="72"/>
        <end position="148"/>
    </location>
</feature>
<dbReference type="InterPro" id="IPR054722">
    <property type="entry name" value="PolX-like_BBD"/>
</dbReference>
<name>A0AAD5H0T9_9CHLO</name>
<proteinExistence type="predicted"/>